<comment type="caution">
    <text evidence="2">The sequence shown here is derived from an EMBL/GenBank/DDBJ whole genome shotgun (WGS) entry which is preliminary data.</text>
</comment>
<evidence type="ECO:0000256" key="1">
    <source>
        <dbReference type="SAM" id="MobiDB-lite"/>
    </source>
</evidence>
<sequence length="70" mass="7464">MGIYCKVKGFDDGRSETTSAPKPEGVAANSPGSSGFRLADTHFARRHRPIASRGSSRHSGNRIPSGRPLL</sequence>
<reference evidence="2 3" key="1">
    <citation type="submission" date="2022-03" db="EMBL/GenBank/DDBJ databases">
        <authorList>
            <person name="Brunel B."/>
        </authorList>
    </citation>
    <scope>NUCLEOTIDE SEQUENCE [LARGE SCALE GENOMIC DNA]</scope>
    <source>
        <strain evidence="2">STM5069sample</strain>
    </source>
</reference>
<protein>
    <recommendedName>
        <fullName evidence="4">Propionyl-coenzyme A carboxylase alpha polypeptide</fullName>
    </recommendedName>
</protein>
<dbReference type="Proteomes" id="UP001153050">
    <property type="component" value="Unassembled WGS sequence"/>
</dbReference>
<feature type="compositionally biased region" description="Basic residues" evidence="1">
    <location>
        <begin position="44"/>
        <end position="60"/>
    </location>
</feature>
<proteinExistence type="predicted"/>
<name>A0ABM9E6G5_9HYPH</name>
<dbReference type="EMBL" id="CAKXZT010000137">
    <property type="protein sequence ID" value="CAH2404351.1"/>
    <property type="molecule type" value="Genomic_DNA"/>
</dbReference>
<evidence type="ECO:0000313" key="3">
    <source>
        <dbReference type="Proteomes" id="UP001153050"/>
    </source>
</evidence>
<evidence type="ECO:0008006" key="4">
    <source>
        <dbReference type="Google" id="ProtNLM"/>
    </source>
</evidence>
<keyword evidence="3" id="KW-1185">Reference proteome</keyword>
<organism evidence="2 3">
    <name type="scientific">Mesorhizobium escarrei</name>
    <dbReference type="NCBI Taxonomy" id="666018"/>
    <lineage>
        <taxon>Bacteria</taxon>
        <taxon>Pseudomonadati</taxon>
        <taxon>Pseudomonadota</taxon>
        <taxon>Alphaproteobacteria</taxon>
        <taxon>Hyphomicrobiales</taxon>
        <taxon>Phyllobacteriaceae</taxon>
        <taxon>Mesorhizobium</taxon>
    </lineage>
</organism>
<feature type="region of interest" description="Disordered" evidence="1">
    <location>
        <begin position="1"/>
        <end position="70"/>
    </location>
</feature>
<evidence type="ECO:0000313" key="2">
    <source>
        <dbReference type="EMBL" id="CAH2404351.1"/>
    </source>
</evidence>
<gene>
    <name evidence="2" type="ORF">MES5069_410025</name>
</gene>
<accession>A0ABM9E6G5</accession>